<dbReference type="EMBL" id="JAPFFJ010000019">
    <property type="protein sequence ID" value="KAJ6400971.1"/>
    <property type="molecule type" value="Genomic_DNA"/>
</dbReference>
<keyword evidence="2" id="KW-1185">Reference proteome</keyword>
<gene>
    <name evidence="1" type="ORF">OIU84_016402</name>
</gene>
<name>A0AAD6NQQ4_9ROSI</name>
<reference evidence="1 2" key="1">
    <citation type="journal article" date="2023" name="Int. J. Mol. Sci.">
        <title>De Novo Assembly and Annotation of 11 Diverse Shrub Willow (Salix) Genomes Reveals Novel Gene Organization in Sex-Linked Regions.</title>
        <authorList>
            <person name="Hyden B."/>
            <person name="Feng K."/>
            <person name="Yates T.B."/>
            <person name="Jawdy S."/>
            <person name="Cereghino C."/>
            <person name="Smart L.B."/>
            <person name="Muchero W."/>
        </authorList>
    </citation>
    <scope>NUCLEOTIDE SEQUENCE [LARGE SCALE GENOMIC DNA]</scope>
    <source>
        <tissue evidence="1">Shoot tip</tissue>
    </source>
</reference>
<comment type="caution">
    <text evidence="1">The sequence shown here is derived from an EMBL/GenBank/DDBJ whole genome shotgun (WGS) entry which is preliminary data.</text>
</comment>
<sequence length="74" mass="8551">MMKSLRSLKLKRRNQNSLDISFVLCSKLKIYPGQNIPGIKRRWLCCLTFCSHRIAFSHLVETICDDNCGCLVPH</sequence>
<evidence type="ECO:0000313" key="2">
    <source>
        <dbReference type="Proteomes" id="UP001162972"/>
    </source>
</evidence>
<organism evidence="1 2">
    <name type="scientific">Salix udensis</name>
    <dbReference type="NCBI Taxonomy" id="889485"/>
    <lineage>
        <taxon>Eukaryota</taxon>
        <taxon>Viridiplantae</taxon>
        <taxon>Streptophyta</taxon>
        <taxon>Embryophyta</taxon>
        <taxon>Tracheophyta</taxon>
        <taxon>Spermatophyta</taxon>
        <taxon>Magnoliopsida</taxon>
        <taxon>eudicotyledons</taxon>
        <taxon>Gunneridae</taxon>
        <taxon>Pentapetalae</taxon>
        <taxon>rosids</taxon>
        <taxon>fabids</taxon>
        <taxon>Malpighiales</taxon>
        <taxon>Salicaceae</taxon>
        <taxon>Saliceae</taxon>
        <taxon>Salix</taxon>
    </lineage>
</organism>
<proteinExistence type="predicted"/>
<accession>A0AAD6NQQ4</accession>
<dbReference type="AlphaFoldDB" id="A0AAD6NQQ4"/>
<protein>
    <submittedName>
        <fullName evidence="1">Uncharacterized protein</fullName>
    </submittedName>
</protein>
<evidence type="ECO:0000313" key="1">
    <source>
        <dbReference type="EMBL" id="KAJ6400971.1"/>
    </source>
</evidence>
<dbReference type="Proteomes" id="UP001162972">
    <property type="component" value="Chromosome 14"/>
</dbReference>